<sequence>MAHLTVHLFLLLLLLPSFMAAADSYHSPEPTDDKVVVTRWAVLIAGSSGYVNYRHQADVCHAYQILKKGGLKDENIIVFMYDDIANNTENPRRGTIINHPNGEDVYAGVPKDYVGKDVNANNFYAVLLGNKSALTGSGSGKVLKSGPDDHVFIYYTDHGAPSLLGMPSPPVVYAADLMSVLKKMHASNSYKSLVFYVEACESGSMFEGLLPEDINIVAVTASNANESSYATYCPGETPEPPVEFHTCLGDLYSVSWLEDRCVYIYMQYIYGAAFRQCHIPCNIVFIRETHDLRKRTLKGQYDYVRNRTSVGHTYELGSHVMQYGDASLNSKFLVSYIGWGLGLGGKNLPNDKSTSATSVNQRDADLVYLWNKFVKSGDGKALKELIDVMSHRLHVDSSMEMVGNILFGSEKGMEVLGTVRPAGQPLVDDWNCLRTMVRAFETYCGSLNRYGLKHTRGLANICNAGITADSMRAASSQACREFPTNPLSSLSKGFSA</sequence>
<dbReference type="GO" id="GO:0006624">
    <property type="term" value="P:vacuolar protein processing"/>
    <property type="evidence" value="ECO:0007669"/>
    <property type="project" value="TreeGrafter"/>
</dbReference>
<feature type="active site" evidence="8">
    <location>
        <position position="158"/>
    </location>
</feature>
<keyword evidence="7" id="KW-0325">Glycoprotein</keyword>
<keyword evidence="12" id="KW-1185">Reference proteome</keyword>
<keyword evidence="2" id="KW-0645">Protease</keyword>
<dbReference type="PRINTS" id="PR00776">
    <property type="entry name" value="HEMOGLOBNASE"/>
</dbReference>
<dbReference type="FunFam" id="1.10.132.130:FF:000001">
    <property type="entry name" value="Vacuolar-processing enzyme beta-isozyme"/>
    <property type="match status" value="1"/>
</dbReference>
<evidence type="ECO:0000256" key="5">
    <source>
        <dbReference type="ARBA" id="ARBA00022807"/>
    </source>
</evidence>
<evidence type="ECO:0000256" key="3">
    <source>
        <dbReference type="ARBA" id="ARBA00022729"/>
    </source>
</evidence>
<proteinExistence type="inferred from homology"/>
<keyword evidence="4" id="KW-0378">Hydrolase</keyword>
<gene>
    <name evidence="11" type="ORF">Taro_012668</name>
</gene>
<dbReference type="Pfam" id="PF20985">
    <property type="entry name" value="Legum_prodom"/>
    <property type="match status" value="1"/>
</dbReference>
<organism evidence="11 12">
    <name type="scientific">Colocasia esculenta</name>
    <name type="common">Wild taro</name>
    <name type="synonym">Arum esculentum</name>
    <dbReference type="NCBI Taxonomy" id="4460"/>
    <lineage>
        <taxon>Eukaryota</taxon>
        <taxon>Viridiplantae</taxon>
        <taxon>Streptophyta</taxon>
        <taxon>Embryophyta</taxon>
        <taxon>Tracheophyta</taxon>
        <taxon>Spermatophyta</taxon>
        <taxon>Magnoliopsida</taxon>
        <taxon>Liliopsida</taxon>
        <taxon>Araceae</taxon>
        <taxon>Aroideae</taxon>
        <taxon>Colocasieae</taxon>
        <taxon>Colocasia</taxon>
    </lineage>
</organism>
<evidence type="ECO:0000313" key="12">
    <source>
        <dbReference type="Proteomes" id="UP000652761"/>
    </source>
</evidence>
<keyword evidence="6" id="KW-1015">Disulfide bond</keyword>
<dbReference type="Gene3D" id="3.40.50.1460">
    <property type="match status" value="1"/>
</dbReference>
<feature type="domain" description="Legumain prodomain" evidence="10">
    <location>
        <begin position="383"/>
        <end position="479"/>
    </location>
</feature>
<dbReference type="GO" id="GO:0005773">
    <property type="term" value="C:vacuole"/>
    <property type="evidence" value="ECO:0007669"/>
    <property type="project" value="GOC"/>
</dbReference>
<dbReference type="InterPro" id="IPR046427">
    <property type="entry name" value="Legumain_prodom_sf"/>
</dbReference>
<dbReference type="Pfam" id="PF01650">
    <property type="entry name" value="Peptidase_C13"/>
    <property type="match status" value="1"/>
</dbReference>
<evidence type="ECO:0000256" key="7">
    <source>
        <dbReference type="ARBA" id="ARBA00023180"/>
    </source>
</evidence>
<dbReference type="PIRSF" id="PIRSF019663">
    <property type="entry name" value="Legumain"/>
    <property type="match status" value="1"/>
</dbReference>
<keyword evidence="5" id="KW-0788">Thiol protease</keyword>
<evidence type="ECO:0000313" key="11">
    <source>
        <dbReference type="EMBL" id="MQL80247.1"/>
    </source>
</evidence>
<feature type="chain" id="PRO_5032824295" description="Legumain prodomain domain-containing protein" evidence="9">
    <location>
        <begin position="22"/>
        <end position="496"/>
    </location>
</feature>
<dbReference type="PANTHER" id="PTHR12000">
    <property type="entry name" value="HEMOGLOBINASE FAMILY MEMBER"/>
    <property type="match status" value="1"/>
</dbReference>
<dbReference type="AlphaFoldDB" id="A0A843UDI1"/>
<dbReference type="InterPro" id="IPR043577">
    <property type="entry name" value="AE"/>
</dbReference>
<keyword evidence="3 9" id="KW-0732">Signal</keyword>
<reference evidence="11" key="1">
    <citation type="submission" date="2017-07" db="EMBL/GenBank/DDBJ databases">
        <title>Taro Niue Genome Assembly and Annotation.</title>
        <authorList>
            <person name="Atibalentja N."/>
            <person name="Keating K."/>
            <person name="Fields C.J."/>
        </authorList>
    </citation>
    <scope>NUCLEOTIDE SEQUENCE</scope>
    <source>
        <strain evidence="11">Niue_2</strain>
        <tissue evidence="11">Leaf</tissue>
    </source>
</reference>
<dbReference type="GO" id="GO:0004197">
    <property type="term" value="F:cysteine-type endopeptidase activity"/>
    <property type="evidence" value="ECO:0007669"/>
    <property type="project" value="InterPro"/>
</dbReference>
<dbReference type="Proteomes" id="UP000652761">
    <property type="component" value="Unassembled WGS sequence"/>
</dbReference>
<dbReference type="FunFam" id="3.40.50.1460:FF:000005">
    <property type="entry name" value="Vacuolar-processing enzyme beta-isozyme"/>
    <property type="match status" value="1"/>
</dbReference>
<evidence type="ECO:0000259" key="10">
    <source>
        <dbReference type="Pfam" id="PF20985"/>
    </source>
</evidence>
<dbReference type="EMBL" id="NMUH01000496">
    <property type="protein sequence ID" value="MQL80247.1"/>
    <property type="molecule type" value="Genomic_DNA"/>
</dbReference>
<dbReference type="InterPro" id="IPR048501">
    <property type="entry name" value="Legum_prodom"/>
</dbReference>
<dbReference type="OrthoDB" id="192611at2759"/>
<dbReference type="CDD" id="cd21115">
    <property type="entry name" value="legumain_C"/>
    <property type="match status" value="1"/>
</dbReference>
<comment type="similarity">
    <text evidence="1">Belongs to the peptidase C13 family.</text>
</comment>
<dbReference type="Gene3D" id="1.10.132.130">
    <property type="match status" value="1"/>
</dbReference>
<dbReference type="PIRSF" id="PIRSF500139">
    <property type="entry name" value="AE"/>
    <property type="match status" value="1"/>
</dbReference>
<dbReference type="InterPro" id="IPR001096">
    <property type="entry name" value="Peptidase_C13"/>
</dbReference>
<accession>A0A843UDI1</accession>
<feature type="signal peptide" evidence="9">
    <location>
        <begin position="1"/>
        <end position="21"/>
    </location>
</feature>
<evidence type="ECO:0000256" key="6">
    <source>
        <dbReference type="ARBA" id="ARBA00023157"/>
    </source>
</evidence>
<evidence type="ECO:0000256" key="1">
    <source>
        <dbReference type="ARBA" id="ARBA00009941"/>
    </source>
</evidence>
<dbReference type="GO" id="GO:0051603">
    <property type="term" value="P:proteolysis involved in protein catabolic process"/>
    <property type="evidence" value="ECO:0007669"/>
    <property type="project" value="InterPro"/>
</dbReference>
<feature type="active site" description="Nucleophile" evidence="8">
    <location>
        <position position="200"/>
    </location>
</feature>
<dbReference type="PANTHER" id="PTHR12000:SF50">
    <property type="entry name" value="VACUOLAR-PROCESSING ENZYME GAMMA-ISOZYME"/>
    <property type="match status" value="1"/>
</dbReference>
<protein>
    <recommendedName>
        <fullName evidence="10">Legumain prodomain domain-containing protein</fullName>
    </recommendedName>
</protein>
<evidence type="ECO:0000256" key="8">
    <source>
        <dbReference type="PIRSR" id="PIRSR019663-1"/>
    </source>
</evidence>
<evidence type="ECO:0000256" key="2">
    <source>
        <dbReference type="ARBA" id="ARBA00022670"/>
    </source>
</evidence>
<evidence type="ECO:0000256" key="4">
    <source>
        <dbReference type="ARBA" id="ARBA00022801"/>
    </source>
</evidence>
<name>A0A843UDI1_COLES</name>
<comment type="caution">
    <text evidence="11">The sequence shown here is derived from an EMBL/GenBank/DDBJ whole genome shotgun (WGS) entry which is preliminary data.</text>
</comment>
<evidence type="ECO:0000256" key="9">
    <source>
        <dbReference type="SAM" id="SignalP"/>
    </source>
</evidence>